<dbReference type="EMBL" id="JARLKZ010000005">
    <property type="protein sequence ID" value="MEC0239842.1"/>
    <property type="molecule type" value="Genomic_DNA"/>
</dbReference>
<gene>
    <name evidence="9" type="ORF">P4H66_08225</name>
</gene>
<feature type="transmembrane region" description="Helical" evidence="8">
    <location>
        <begin position="306"/>
        <end position="326"/>
    </location>
</feature>
<keyword evidence="5 8" id="KW-0812">Transmembrane</keyword>
<evidence type="ECO:0000313" key="9">
    <source>
        <dbReference type="EMBL" id="MEC0239842.1"/>
    </source>
</evidence>
<keyword evidence="4" id="KW-1003">Cell membrane</keyword>
<dbReference type="InterPro" id="IPR000522">
    <property type="entry name" value="ABC_transptr_permease_BtuC"/>
</dbReference>
<reference evidence="9 10" key="1">
    <citation type="submission" date="2023-03" db="EMBL/GenBank/DDBJ databases">
        <title>Bacillus Genome Sequencing.</title>
        <authorList>
            <person name="Dunlap C."/>
        </authorList>
    </citation>
    <scope>NUCLEOTIDE SEQUENCE [LARGE SCALE GENOMIC DNA]</scope>
    <source>
        <strain evidence="9 10">BD-525</strain>
    </source>
</reference>
<accession>A0ABU6GNW6</accession>
<evidence type="ECO:0000256" key="4">
    <source>
        <dbReference type="ARBA" id="ARBA00022475"/>
    </source>
</evidence>
<keyword evidence="10" id="KW-1185">Reference proteome</keyword>
<comment type="similarity">
    <text evidence="2">Belongs to the binding-protein-dependent transport system permease family. FecCD subfamily.</text>
</comment>
<feature type="transmembrane region" description="Helical" evidence="8">
    <location>
        <begin position="95"/>
        <end position="114"/>
    </location>
</feature>
<feature type="transmembrane region" description="Helical" evidence="8">
    <location>
        <begin position="198"/>
        <end position="217"/>
    </location>
</feature>
<feature type="transmembrane region" description="Helical" evidence="8">
    <location>
        <begin position="57"/>
        <end position="83"/>
    </location>
</feature>
<comment type="subcellular location">
    <subcellularLocation>
        <location evidence="1">Cell membrane</location>
        <topology evidence="1">Multi-pass membrane protein</topology>
    </subcellularLocation>
</comment>
<keyword evidence="3" id="KW-0813">Transport</keyword>
<evidence type="ECO:0000256" key="8">
    <source>
        <dbReference type="SAM" id="Phobius"/>
    </source>
</evidence>
<dbReference type="CDD" id="cd06550">
    <property type="entry name" value="TM_ABC_iron-siderophores_like"/>
    <property type="match status" value="1"/>
</dbReference>
<feature type="transmembrane region" description="Helical" evidence="8">
    <location>
        <begin position="238"/>
        <end position="265"/>
    </location>
</feature>
<evidence type="ECO:0000256" key="3">
    <source>
        <dbReference type="ARBA" id="ARBA00022448"/>
    </source>
</evidence>
<dbReference type="Pfam" id="PF01032">
    <property type="entry name" value="FecCD"/>
    <property type="match status" value="1"/>
</dbReference>
<evidence type="ECO:0000256" key="2">
    <source>
        <dbReference type="ARBA" id="ARBA00007935"/>
    </source>
</evidence>
<feature type="transmembrane region" description="Helical" evidence="8">
    <location>
        <begin position="151"/>
        <end position="172"/>
    </location>
</feature>
<evidence type="ECO:0000256" key="5">
    <source>
        <dbReference type="ARBA" id="ARBA00022692"/>
    </source>
</evidence>
<keyword evidence="7 8" id="KW-0472">Membrane</keyword>
<sequence length="330" mass="35081">MRKPNQLLTKRGTRLLILLMMAILALLASLSIGTVKVNPMDMISILTGHKDVDAYSIIWNIRLPRVLIAALVGMGLALSGTILQGVLQNPMADPHVIGISSGAGVAGIGIILALPEYGHLLVPVAFAGAVVAALIIYMLGWKNGMVPVRLILSGVAVSAFLNSGISALLTFYSDRVEGALSFMVGSLSTKSWPHVEVLWPYVLPGAIAACLCGRWINIMQLGEATAISLGLRLEWVRVFLLTLASLLAAAAVSVAGLLGFVGLIVPHLAKLIFGNDYRWLLPCSALLGVVVLETSDLISRMLFSPVELPVGIIMGAIGAPFFLYLLRSKR</sequence>
<dbReference type="InterPro" id="IPR037294">
    <property type="entry name" value="ABC_BtuC-like"/>
</dbReference>
<evidence type="ECO:0000256" key="7">
    <source>
        <dbReference type="ARBA" id="ARBA00023136"/>
    </source>
</evidence>
<organism evidence="9 10">
    <name type="scientific">Paenibacillus dokdonensis</name>
    <dbReference type="NCBI Taxonomy" id="2567944"/>
    <lineage>
        <taxon>Bacteria</taxon>
        <taxon>Bacillati</taxon>
        <taxon>Bacillota</taxon>
        <taxon>Bacilli</taxon>
        <taxon>Bacillales</taxon>
        <taxon>Paenibacillaceae</taxon>
        <taxon>Paenibacillus</taxon>
    </lineage>
</organism>
<proteinExistence type="inferred from homology"/>
<feature type="transmembrane region" description="Helical" evidence="8">
    <location>
        <begin position="120"/>
        <end position="139"/>
    </location>
</feature>
<evidence type="ECO:0000256" key="1">
    <source>
        <dbReference type="ARBA" id="ARBA00004651"/>
    </source>
</evidence>
<dbReference type="SUPFAM" id="SSF81345">
    <property type="entry name" value="ABC transporter involved in vitamin B12 uptake, BtuC"/>
    <property type="match status" value="1"/>
</dbReference>
<dbReference type="RefSeq" id="WP_326087101.1">
    <property type="nucleotide sequence ID" value="NZ_JARLKZ010000005.1"/>
</dbReference>
<name>A0ABU6GNW6_9BACL</name>
<evidence type="ECO:0000313" key="10">
    <source>
        <dbReference type="Proteomes" id="UP001344632"/>
    </source>
</evidence>
<keyword evidence="6 8" id="KW-1133">Transmembrane helix</keyword>
<protein>
    <submittedName>
        <fullName evidence="9">Iron ABC transporter permease</fullName>
    </submittedName>
</protein>
<dbReference type="Gene3D" id="1.10.3470.10">
    <property type="entry name" value="ABC transporter involved in vitamin B12 uptake, BtuC"/>
    <property type="match status" value="1"/>
</dbReference>
<dbReference type="Proteomes" id="UP001344632">
    <property type="component" value="Unassembled WGS sequence"/>
</dbReference>
<dbReference type="PANTHER" id="PTHR30472">
    <property type="entry name" value="FERRIC ENTEROBACTIN TRANSPORT SYSTEM PERMEASE PROTEIN"/>
    <property type="match status" value="1"/>
</dbReference>
<dbReference type="PANTHER" id="PTHR30472:SF68">
    <property type="entry name" value="FERRICHROME TRANSPORT SYSTEM PERMEASE PROTEIN FHUB"/>
    <property type="match status" value="1"/>
</dbReference>
<evidence type="ECO:0000256" key="6">
    <source>
        <dbReference type="ARBA" id="ARBA00022989"/>
    </source>
</evidence>
<comment type="caution">
    <text evidence="9">The sequence shown here is derived from an EMBL/GenBank/DDBJ whole genome shotgun (WGS) entry which is preliminary data.</text>
</comment>